<dbReference type="EMBL" id="JBGFUD010001375">
    <property type="protein sequence ID" value="MFH4976201.1"/>
    <property type="molecule type" value="Genomic_DNA"/>
</dbReference>
<dbReference type="FunFam" id="3.30.70.100:FF:000003">
    <property type="entry name" value="Protein NipSnap homolog 2"/>
    <property type="match status" value="1"/>
</dbReference>
<evidence type="ECO:0000256" key="1">
    <source>
        <dbReference type="ARBA" id="ARBA00005291"/>
    </source>
</evidence>
<comment type="similarity">
    <text evidence="1">Belongs to the NipSnap family.</text>
</comment>
<dbReference type="Gene3D" id="3.30.70.100">
    <property type="match status" value="2"/>
</dbReference>
<comment type="caution">
    <text evidence="3">The sequence shown here is derived from an EMBL/GenBank/DDBJ whole genome shotgun (WGS) entry which is preliminary data.</text>
</comment>
<evidence type="ECO:0000259" key="2">
    <source>
        <dbReference type="Pfam" id="PF07978"/>
    </source>
</evidence>
<keyword evidence="4" id="KW-1185">Reference proteome</keyword>
<dbReference type="PANTHER" id="PTHR21017">
    <property type="entry name" value="NIPSNAP-RELATED"/>
    <property type="match status" value="1"/>
</dbReference>
<feature type="domain" description="NIPSNAP" evidence="2">
    <location>
        <begin position="218"/>
        <end position="315"/>
    </location>
</feature>
<name>A0ABD6EAH8_9BILA</name>
<evidence type="ECO:0000313" key="3">
    <source>
        <dbReference type="EMBL" id="MFH4976201.1"/>
    </source>
</evidence>
<sequence length="317" mass="36639">MLNFVIRRNAELRLSFSAVEWTVIPSIALGRRAFSDLPSEDLRGEGTRKLNANLEKRDHGKKTEKMLREHREQSWISRLLTGPRSHPAYTGKQSHSSLLSDSNYVYEFVTHDARPGVREIYLSKYKVLVGELTAAHPGVTLLGSWTVHFDNRDQAIHLWRFNNGYADVDKSIKIFRNVVAVKAAEREVGSLLSRRRNILMKSFGFWGEPKPRGPSNIYDLRIYTLRPGSMSEWGQAWVNGITFRREFNQDVGGFFSQIGPMHIVFHLWAYPSLEKRHETRQQTWLKPGWDQCVAYTVPLIQKMECKILLPTELSQLK</sequence>
<evidence type="ECO:0000313" key="4">
    <source>
        <dbReference type="Proteomes" id="UP001608902"/>
    </source>
</evidence>
<dbReference type="Pfam" id="PF07978">
    <property type="entry name" value="NIPSNAP"/>
    <property type="match status" value="1"/>
</dbReference>
<dbReference type="PANTHER" id="PTHR21017:SF17">
    <property type="entry name" value="PROTEIN NIPSNAP"/>
    <property type="match status" value="1"/>
</dbReference>
<organism evidence="3 4">
    <name type="scientific">Gnathostoma spinigerum</name>
    <dbReference type="NCBI Taxonomy" id="75299"/>
    <lineage>
        <taxon>Eukaryota</taxon>
        <taxon>Metazoa</taxon>
        <taxon>Ecdysozoa</taxon>
        <taxon>Nematoda</taxon>
        <taxon>Chromadorea</taxon>
        <taxon>Rhabditida</taxon>
        <taxon>Spirurina</taxon>
        <taxon>Gnathostomatomorpha</taxon>
        <taxon>Gnathostomatoidea</taxon>
        <taxon>Gnathostomatidae</taxon>
        <taxon>Gnathostoma</taxon>
    </lineage>
</organism>
<dbReference type="InterPro" id="IPR012577">
    <property type="entry name" value="NIPSNAP"/>
</dbReference>
<proteinExistence type="inferred from homology"/>
<dbReference type="InterPro" id="IPR011008">
    <property type="entry name" value="Dimeric_a/b-barrel"/>
</dbReference>
<protein>
    <recommendedName>
        <fullName evidence="2">NIPSNAP domain-containing protein</fullName>
    </recommendedName>
</protein>
<gene>
    <name evidence="3" type="ORF">AB6A40_002910</name>
</gene>
<dbReference type="SUPFAM" id="SSF54909">
    <property type="entry name" value="Dimeric alpha+beta barrel"/>
    <property type="match status" value="2"/>
</dbReference>
<dbReference type="InterPro" id="IPR051557">
    <property type="entry name" value="NipSnap_domain"/>
</dbReference>
<accession>A0ABD6EAH8</accession>
<dbReference type="Proteomes" id="UP001608902">
    <property type="component" value="Unassembled WGS sequence"/>
</dbReference>
<dbReference type="AlphaFoldDB" id="A0ABD6EAH8"/>
<reference evidence="3 4" key="1">
    <citation type="submission" date="2024-08" db="EMBL/GenBank/DDBJ databases">
        <title>Gnathostoma spinigerum genome.</title>
        <authorList>
            <person name="Gonzalez-Bertolin B."/>
            <person name="Monzon S."/>
            <person name="Zaballos A."/>
            <person name="Jimenez P."/>
            <person name="Dekumyoy P."/>
            <person name="Varona S."/>
            <person name="Cuesta I."/>
            <person name="Sumanam S."/>
            <person name="Adisakwattana P."/>
            <person name="Gasser R.B."/>
            <person name="Hernandez-Gonzalez A."/>
            <person name="Young N.D."/>
            <person name="Perteguer M.J."/>
        </authorList>
    </citation>
    <scope>NUCLEOTIDE SEQUENCE [LARGE SCALE GENOMIC DNA]</scope>
    <source>
        <strain evidence="3">AL3</strain>
        <tissue evidence="3">Liver</tissue>
    </source>
</reference>
<dbReference type="GO" id="GO:0000423">
    <property type="term" value="P:mitophagy"/>
    <property type="evidence" value="ECO:0007669"/>
    <property type="project" value="UniProtKB-ARBA"/>
</dbReference>